<sequence>TIFAYGPTGTGKTYTMLGNQDTPGLCTLTIQDIFQFIKKDSDNEYQVTITYVEIYNETIRDLLVPHSTYLELRDDPLKVNLNQNISNTFLQKFYSQNCYLKVMNLLFLGNKRRTTEATNANQTSSRSHAVFQVTVNSRSRTKNTEQENLQGKLSLIDLAGSERGTVTENRGIRLREGAKINQSLLALANCINALGDKSKKGFFVPYR</sequence>
<evidence type="ECO:0000256" key="5">
    <source>
        <dbReference type="ARBA" id="ARBA00023175"/>
    </source>
</evidence>
<feature type="domain" description="Kinesin motor" evidence="7">
    <location>
        <begin position="1"/>
        <end position="207"/>
    </location>
</feature>
<dbReference type="InterPro" id="IPR027417">
    <property type="entry name" value="P-loop_NTPase"/>
</dbReference>
<feature type="binding site" evidence="6">
    <location>
        <begin position="6"/>
        <end position="13"/>
    </location>
    <ligand>
        <name>ATP</name>
        <dbReference type="ChEBI" id="CHEBI:30616"/>
    </ligand>
</feature>
<evidence type="ECO:0000256" key="3">
    <source>
        <dbReference type="ARBA" id="ARBA00022840"/>
    </source>
</evidence>
<dbReference type="GO" id="GO:0005874">
    <property type="term" value="C:microtubule"/>
    <property type="evidence" value="ECO:0007669"/>
    <property type="project" value="UniProtKB-KW"/>
</dbReference>
<dbReference type="PANTHER" id="PTHR47968:SF13">
    <property type="entry name" value="KINESIN-LIKE PROTEIN KIF19 ISOFORM X1"/>
    <property type="match status" value="1"/>
</dbReference>
<dbReference type="EMBL" id="AY354195">
    <property type="protein sequence ID" value="AAQ16684.1"/>
    <property type="molecule type" value="Genomic_DNA"/>
</dbReference>
<reference evidence="8" key="1">
    <citation type="submission" date="2003-07" db="EMBL/GenBank/DDBJ databases">
        <title>Cloning and Characterization of Kin5: A Novel Tetrahymena Kinesin Kinesin II.</title>
        <authorList>
            <person name="Awan A."/>
            <person name="Bernstein M."/>
            <person name="Hamasaki T."/>
            <person name="Satir P."/>
        </authorList>
    </citation>
    <scope>NUCLEOTIDE SEQUENCE</scope>
</reference>
<keyword evidence="1" id="KW-0493">Microtubule</keyword>
<dbReference type="PANTHER" id="PTHR47968">
    <property type="entry name" value="CENTROMERE PROTEIN E"/>
    <property type="match status" value="1"/>
</dbReference>
<keyword evidence="4" id="KW-0175">Coiled coil</keyword>
<dbReference type="GO" id="GO:0008017">
    <property type="term" value="F:microtubule binding"/>
    <property type="evidence" value="ECO:0007669"/>
    <property type="project" value="InterPro"/>
</dbReference>
<accession>Q7YW40</accession>
<dbReference type="Gene3D" id="3.40.850.10">
    <property type="entry name" value="Kinesin motor domain"/>
    <property type="match status" value="1"/>
</dbReference>
<gene>
    <name evidence="8" type="primary">Kin7</name>
</gene>
<keyword evidence="5 6" id="KW-0505">Motor protein</keyword>
<dbReference type="PROSITE" id="PS50067">
    <property type="entry name" value="KINESIN_MOTOR_2"/>
    <property type="match status" value="1"/>
</dbReference>
<comment type="similarity">
    <text evidence="6">Belongs to the TRAFAC class myosin-kinesin ATPase superfamily. Kinesin family.</text>
</comment>
<evidence type="ECO:0000256" key="2">
    <source>
        <dbReference type="ARBA" id="ARBA00022741"/>
    </source>
</evidence>
<evidence type="ECO:0000313" key="8">
    <source>
        <dbReference type="EMBL" id="AAQ16684.1"/>
    </source>
</evidence>
<dbReference type="GO" id="GO:0005524">
    <property type="term" value="F:ATP binding"/>
    <property type="evidence" value="ECO:0007669"/>
    <property type="project" value="UniProtKB-UniRule"/>
</dbReference>
<keyword evidence="2 6" id="KW-0547">Nucleotide-binding</keyword>
<dbReference type="InterPro" id="IPR001752">
    <property type="entry name" value="Kinesin_motor_dom"/>
</dbReference>
<keyword evidence="3 6" id="KW-0067">ATP-binding</keyword>
<evidence type="ECO:0000256" key="6">
    <source>
        <dbReference type="PROSITE-ProRule" id="PRU00283"/>
    </source>
</evidence>
<evidence type="ECO:0000256" key="1">
    <source>
        <dbReference type="ARBA" id="ARBA00022701"/>
    </source>
</evidence>
<dbReference type="InterPro" id="IPR019821">
    <property type="entry name" value="Kinesin_motor_CS"/>
</dbReference>
<dbReference type="SUPFAM" id="SSF52540">
    <property type="entry name" value="P-loop containing nucleoside triphosphate hydrolases"/>
    <property type="match status" value="1"/>
</dbReference>
<dbReference type="GO" id="GO:0007018">
    <property type="term" value="P:microtubule-based movement"/>
    <property type="evidence" value="ECO:0007669"/>
    <property type="project" value="InterPro"/>
</dbReference>
<proteinExistence type="inferred from homology"/>
<feature type="non-terminal residue" evidence="8">
    <location>
        <position position="207"/>
    </location>
</feature>
<dbReference type="AlphaFoldDB" id="Q7YW40"/>
<feature type="non-terminal residue" evidence="8">
    <location>
        <position position="1"/>
    </location>
</feature>
<dbReference type="PROSITE" id="PS00411">
    <property type="entry name" value="KINESIN_MOTOR_1"/>
    <property type="match status" value="1"/>
</dbReference>
<protein>
    <submittedName>
        <fullName evidence="8">Kinesin-like protein</fullName>
    </submittedName>
</protein>
<evidence type="ECO:0000256" key="4">
    <source>
        <dbReference type="ARBA" id="ARBA00023054"/>
    </source>
</evidence>
<dbReference type="GO" id="GO:0003777">
    <property type="term" value="F:microtubule motor activity"/>
    <property type="evidence" value="ECO:0007669"/>
    <property type="project" value="InterPro"/>
</dbReference>
<dbReference type="Pfam" id="PF00225">
    <property type="entry name" value="Kinesin"/>
    <property type="match status" value="1"/>
</dbReference>
<dbReference type="SMART" id="SM00129">
    <property type="entry name" value="KISc"/>
    <property type="match status" value="1"/>
</dbReference>
<name>Q7YW40_TETTH</name>
<dbReference type="InterPro" id="IPR027640">
    <property type="entry name" value="Kinesin-like_fam"/>
</dbReference>
<dbReference type="InterPro" id="IPR036961">
    <property type="entry name" value="Kinesin_motor_dom_sf"/>
</dbReference>
<dbReference type="PRINTS" id="PR00380">
    <property type="entry name" value="KINESINHEAVY"/>
</dbReference>
<evidence type="ECO:0000259" key="7">
    <source>
        <dbReference type="PROSITE" id="PS50067"/>
    </source>
</evidence>
<organism evidence="8">
    <name type="scientific">Tetrahymena thermophila</name>
    <dbReference type="NCBI Taxonomy" id="5911"/>
    <lineage>
        <taxon>Eukaryota</taxon>
        <taxon>Sar</taxon>
        <taxon>Alveolata</taxon>
        <taxon>Ciliophora</taxon>
        <taxon>Intramacronucleata</taxon>
        <taxon>Oligohymenophorea</taxon>
        <taxon>Hymenostomatida</taxon>
        <taxon>Tetrahymenina</taxon>
        <taxon>Tetrahymenidae</taxon>
        <taxon>Tetrahymena</taxon>
    </lineage>
</organism>